<dbReference type="ExpressionAtlas" id="Q8IG09">
    <property type="expression patterns" value="baseline and differential"/>
</dbReference>
<dbReference type="HOGENOM" id="CLU_3144244_0_0_1"/>
<dbReference type="Bgee" id="WBGene00019381">
    <property type="expression patterns" value="Expressed in embryo and 4 other cell types or tissues"/>
</dbReference>
<name>Q8IG09_CAEEL</name>
<evidence type="ECO:0000313" key="3">
    <source>
        <dbReference type="Proteomes" id="UP000001940"/>
    </source>
</evidence>
<evidence type="ECO:0000313" key="2">
    <source>
        <dbReference type="EMBL" id="CCD72617.1"/>
    </source>
</evidence>
<dbReference type="AlphaFoldDB" id="Q8IG09"/>
<dbReference type="EMBL" id="BX284603">
    <property type="protein sequence ID" value="CCD72617.1"/>
    <property type="molecule type" value="Genomic_DNA"/>
</dbReference>
<feature type="compositionally biased region" description="Polar residues" evidence="1">
    <location>
        <begin position="13"/>
        <end position="25"/>
    </location>
</feature>
<protein>
    <submittedName>
        <fullName evidence="2">Nucleoporin</fullName>
    </submittedName>
</protein>
<organism evidence="2 3">
    <name type="scientific">Caenorhabditis elegans</name>
    <dbReference type="NCBI Taxonomy" id="6239"/>
    <lineage>
        <taxon>Eukaryota</taxon>
        <taxon>Metazoa</taxon>
        <taxon>Ecdysozoa</taxon>
        <taxon>Nematoda</taxon>
        <taxon>Chromadorea</taxon>
        <taxon>Rhabditida</taxon>
        <taxon>Rhabditina</taxon>
        <taxon>Rhabditomorpha</taxon>
        <taxon>Rhabditoidea</taxon>
        <taxon>Rhabditidae</taxon>
        <taxon>Peloderinae</taxon>
        <taxon>Caenorhabditis</taxon>
    </lineage>
</organism>
<feature type="compositionally biased region" description="Low complexity" evidence="1">
    <location>
        <begin position="1"/>
        <end position="12"/>
    </location>
</feature>
<accession>Q8IG09</accession>
<gene>
    <name evidence="2" type="ORF">CELE_K04C2.3</name>
    <name evidence="2 4" type="ORF">K04C2.3</name>
</gene>
<sequence>MATQTAVTATTVPQGSPSVTGSASQGGILNSARQFFSLAAPKVEKGDFS</sequence>
<feature type="region of interest" description="Disordered" evidence="1">
    <location>
        <begin position="1"/>
        <end position="25"/>
    </location>
</feature>
<evidence type="ECO:0000256" key="1">
    <source>
        <dbReference type="SAM" id="MobiDB-lite"/>
    </source>
</evidence>
<evidence type="ECO:0000313" key="4">
    <source>
        <dbReference type="WormBase" id="K04C2.3b"/>
    </source>
</evidence>
<keyword evidence="3" id="KW-1185">Reference proteome</keyword>
<proteinExistence type="predicted"/>
<dbReference type="WormBase" id="K04C2.3b">
    <property type="protein sequence ID" value="CE32689"/>
    <property type="gene ID" value="WBGene00019381"/>
</dbReference>
<dbReference type="Proteomes" id="UP000001940">
    <property type="component" value="Chromosome III"/>
</dbReference>
<dbReference type="AGR" id="WB:WBGene00019381"/>
<reference evidence="2 3" key="1">
    <citation type="journal article" date="1998" name="Science">
        <title>Genome sequence of the nematode C. elegans: a platform for investigating biology.</title>
        <authorList>
            <consortium name="The C. elegans sequencing consortium"/>
            <person name="Sulson J.E."/>
            <person name="Waterston R."/>
        </authorList>
    </citation>
    <scope>NUCLEOTIDE SEQUENCE [LARGE SCALE GENOMIC DNA]</scope>
    <source>
        <strain evidence="2 3">Bristol N2</strain>
    </source>
</reference>
<dbReference type="OrthoDB" id="5782389at2759"/>
<dbReference type="UCSC" id="K04C2.3a.2">
    <property type="organism name" value="c. elegans"/>
</dbReference>